<gene>
    <name evidence="1" type="ORF">OWV82_012583</name>
</gene>
<evidence type="ECO:0000313" key="1">
    <source>
        <dbReference type="EMBL" id="KAJ4714045.1"/>
    </source>
</evidence>
<proteinExistence type="predicted"/>
<reference evidence="1 2" key="1">
    <citation type="journal article" date="2023" name="Science">
        <title>Complex scaffold remodeling in plant triterpene biosynthesis.</title>
        <authorList>
            <person name="De La Pena R."/>
            <person name="Hodgson H."/>
            <person name="Liu J.C."/>
            <person name="Stephenson M.J."/>
            <person name="Martin A.C."/>
            <person name="Owen C."/>
            <person name="Harkess A."/>
            <person name="Leebens-Mack J."/>
            <person name="Jimenez L.E."/>
            <person name="Osbourn A."/>
            <person name="Sattely E.S."/>
        </authorList>
    </citation>
    <scope>NUCLEOTIDE SEQUENCE [LARGE SCALE GENOMIC DNA]</scope>
    <source>
        <strain evidence="2">cv. JPN11</strain>
        <tissue evidence="1">Leaf</tissue>
    </source>
</reference>
<accession>A0ACC1XUS1</accession>
<keyword evidence="1" id="KW-0808">Transferase</keyword>
<name>A0ACC1XUS1_MELAZ</name>
<dbReference type="Proteomes" id="UP001164539">
    <property type="component" value="Chromosome 7"/>
</dbReference>
<evidence type="ECO:0000313" key="2">
    <source>
        <dbReference type="Proteomes" id="UP001164539"/>
    </source>
</evidence>
<sequence>MVDENSIVSRRYTYVRECNCPVEAIDIHHVLVKRSKAKRFFIYLSVFVGLSNSLFLVLSKNESIIILFWSFILSAFLVKLLLWKPVEKESVIIMPALGVQLETHYSSGRTVRRFFPIGKILRPVLLECVTPITCYWSLSLVVRDEEELMLVFKELHPPVKMLVPIWKALCATNDCKGDPDTDDG</sequence>
<comment type="caution">
    <text evidence="1">The sequence shown here is derived from an EMBL/GenBank/DDBJ whole genome shotgun (WGS) entry which is preliminary data.</text>
</comment>
<dbReference type="EMBL" id="CM051400">
    <property type="protein sequence ID" value="KAJ4714045.1"/>
    <property type="molecule type" value="Genomic_DNA"/>
</dbReference>
<protein>
    <submittedName>
        <fullName evidence="1">GPI-GlcNAc transferase complex, PIG-H component</fullName>
    </submittedName>
</protein>
<organism evidence="1 2">
    <name type="scientific">Melia azedarach</name>
    <name type="common">Chinaberry tree</name>
    <dbReference type="NCBI Taxonomy" id="155640"/>
    <lineage>
        <taxon>Eukaryota</taxon>
        <taxon>Viridiplantae</taxon>
        <taxon>Streptophyta</taxon>
        <taxon>Embryophyta</taxon>
        <taxon>Tracheophyta</taxon>
        <taxon>Spermatophyta</taxon>
        <taxon>Magnoliopsida</taxon>
        <taxon>eudicotyledons</taxon>
        <taxon>Gunneridae</taxon>
        <taxon>Pentapetalae</taxon>
        <taxon>rosids</taxon>
        <taxon>malvids</taxon>
        <taxon>Sapindales</taxon>
        <taxon>Meliaceae</taxon>
        <taxon>Melia</taxon>
    </lineage>
</organism>
<keyword evidence="2" id="KW-1185">Reference proteome</keyword>